<dbReference type="Proteomes" id="UP001570417">
    <property type="component" value="Unassembled WGS sequence"/>
</dbReference>
<comment type="caution">
    <text evidence="1">The sequence shown here is derived from an EMBL/GenBank/DDBJ whole genome shotgun (WGS) entry which is preliminary data.</text>
</comment>
<evidence type="ECO:0000313" key="2">
    <source>
        <dbReference type="Proteomes" id="UP001570417"/>
    </source>
</evidence>
<keyword evidence="1" id="KW-0449">Lipoprotein</keyword>
<dbReference type="Pfam" id="PF19795">
    <property type="entry name" value="DUF6279"/>
    <property type="match status" value="1"/>
</dbReference>
<evidence type="ECO:0000313" key="1">
    <source>
        <dbReference type="EMBL" id="MFA0567916.1"/>
    </source>
</evidence>
<dbReference type="EMBL" id="JBFRUW010000018">
    <property type="protein sequence ID" value="MFA0567916.1"/>
    <property type="molecule type" value="Genomic_DNA"/>
</dbReference>
<organism evidence="1 2">
    <name type="scientific">Vibrio gallaecicus</name>
    <dbReference type="NCBI Taxonomy" id="552386"/>
    <lineage>
        <taxon>Bacteria</taxon>
        <taxon>Pseudomonadati</taxon>
        <taxon>Pseudomonadota</taxon>
        <taxon>Gammaproteobacteria</taxon>
        <taxon>Vibrionales</taxon>
        <taxon>Vibrionaceae</taxon>
        <taxon>Vibrio</taxon>
    </lineage>
</organism>
<dbReference type="InterPro" id="IPR016875">
    <property type="entry name" value="UCP028200"/>
</dbReference>
<keyword evidence="2" id="KW-1185">Reference proteome</keyword>
<proteinExistence type="predicted"/>
<dbReference type="RefSeq" id="WP_372265444.1">
    <property type="nucleotide sequence ID" value="NZ_JBFRUW010000018.1"/>
</dbReference>
<dbReference type="PROSITE" id="PS51257">
    <property type="entry name" value="PROKAR_LIPOPROTEIN"/>
    <property type="match status" value="1"/>
</dbReference>
<name>A0ABV4N998_9VIBR</name>
<accession>A0ABV4N998</accession>
<sequence length="278" mass="32639">MKLLKWWQFVIVCLLMTGCGTKFVYNNVDWLILDYLEDFVTLTDSQEDELESRINLLQEWHKHSELPLYIEQISEIQAQKQSQIDAAFILKQRKQLSLHFKTIVSKFAPDIYALSMQMTDLQDKEFLVGLQEKQKESAEEFLLLSENETRERYEERISKSVKRWLGTISESQEEVIVRWVGDLKNTNAGWLDYQSTIYAEVSKLMNNKSDRHTFQPTLMSLLLSHESYYSAELKVDIDYNAQISANYLSTIVSLASDKQWTHFQSELRDLKEVVAELN</sequence>
<reference evidence="1 2" key="1">
    <citation type="journal article" date="2024" name="ISME J.">
        <title>Tailless and filamentous prophages are predominant in marine Vibrio.</title>
        <authorList>
            <person name="Steensen K."/>
            <person name="Seneca J."/>
            <person name="Bartlau N."/>
            <person name="Yu X.A."/>
            <person name="Hussain F.A."/>
            <person name="Polz M.F."/>
        </authorList>
    </citation>
    <scope>NUCLEOTIDE SEQUENCE [LARGE SCALE GENOMIC DNA]</scope>
    <source>
        <strain evidence="1 2">10N.222.51.A1</strain>
    </source>
</reference>
<gene>
    <name evidence="1" type="ORF">AB4566_06480</name>
</gene>
<dbReference type="PIRSF" id="PIRSF028200">
    <property type="entry name" value="UCP028200"/>
    <property type="match status" value="1"/>
</dbReference>
<protein>
    <submittedName>
        <fullName evidence="1">DUF6279 family lipoprotein</fullName>
    </submittedName>
</protein>